<dbReference type="PANTHER" id="PTHR10138">
    <property type="entry name" value="TRYPTOPHAN 2,3-DIOXYGENASE"/>
    <property type="match status" value="1"/>
</dbReference>
<dbReference type="Pfam" id="PF03301">
    <property type="entry name" value="Trp_dioxygenase"/>
    <property type="match status" value="1"/>
</dbReference>
<name>A0ABS0D1V5_9NOCA</name>
<dbReference type="Proteomes" id="UP000702209">
    <property type="component" value="Unassembled WGS sequence"/>
</dbReference>
<dbReference type="InterPro" id="IPR004981">
    <property type="entry name" value="Trp_2_3_dOase"/>
</dbReference>
<keyword evidence="2" id="KW-1185">Reference proteome</keyword>
<organism evidence="1 2">
    <name type="scientific">Nocardia amamiensis</name>
    <dbReference type="NCBI Taxonomy" id="404578"/>
    <lineage>
        <taxon>Bacteria</taxon>
        <taxon>Bacillati</taxon>
        <taxon>Actinomycetota</taxon>
        <taxon>Actinomycetes</taxon>
        <taxon>Mycobacteriales</taxon>
        <taxon>Nocardiaceae</taxon>
        <taxon>Nocardia</taxon>
    </lineage>
</organism>
<comment type="caution">
    <text evidence="1">The sequence shown here is derived from an EMBL/GenBank/DDBJ whole genome shotgun (WGS) entry which is preliminary data.</text>
</comment>
<dbReference type="EMBL" id="JADLQX010000062">
    <property type="protein sequence ID" value="MBF6302830.1"/>
    <property type="molecule type" value="Genomic_DNA"/>
</dbReference>
<dbReference type="RefSeq" id="WP_195134012.1">
    <property type="nucleotide sequence ID" value="NZ_JADLQX010000062.1"/>
</dbReference>
<dbReference type="Gene3D" id="1.20.58.480">
    <property type="match status" value="2"/>
</dbReference>
<evidence type="ECO:0000313" key="2">
    <source>
        <dbReference type="Proteomes" id="UP000702209"/>
    </source>
</evidence>
<reference evidence="1 2" key="1">
    <citation type="submission" date="2020-10" db="EMBL/GenBank/DDBJ databases">
        <title>Identification of Nocardia species via Next-generation sequencing and recognition of intraspecies genetic diversity.</title>
        <authorList>
            <person name="Li P."/>
            <person name="Li P."/>
            <person name="Lu B."/>
        </authorList>
    </citation>
    <scope>NUCLEOTIDE SEQUENCE [LARGE SCALE GENOMIC DNA]</scope>
    <source>
        <strain evidence="1 2">BJ06-0157</strain>
    </source>
</reference>
<protein>
    <submittedName>
        <fullName evidence="1">Tryptophan 2,3-dioxygenase</fullName>
    </submittedName>
</protein>
<sequence length="243" mass="27827">MRDYSRQVLSGEGDNDYARYMRTDALLSLQRRPEEMVHRDELLFQIVHQSTELWLKLACSEIREATARIQDGELDGATTLLARASLAMELVTSQLEMMRHLSPWDFQTIRTVLGHGSGADSPGWLSVRRDTRTLGRTFAALVEERGIDLDGMYRAERKDEIYRLAEALIEWDERVSLWRVRHYKVAARVIGHQVTGTQGTPVETLTKLIAHRFFPELWQIRTHLTETGPMADPYTDSVQGGSL</sequence>
<dbReference type="PANTHER" id="PTHR10138:SF0">
    <property type="entry name" value="TRYPTOPHAN 2,3-DIOXYGENASE"/>
    <property type="match status" value="1"/>
</dbReference>
<dbReference type="InterPro" id="IPR037217">
    <property type="entry name" value="Trp/Indoleamine_2_3_dOase-like"/>
</dbReference>
<proteinExistence type="predicted"/>
<evidence type="ECO:0000313" key="1">
    <source>
        <dbReference type="EMBL" id="MBF6302830.1"/>
    </source>
</evidence>
<gene>
    <name evidence="1" type="ORF">IU459_35680</name>
</gene>
<dbReference type="SUPFAM" id="SSF140959">
    <property type="entry name" value="Indolic compounds 2,3-dioxygenase-like"/>
    <property type="match status" value="1"/>
</dbReference>
<accession>A0ABS0D1V5</accession>